<keyword evidence="1" id="KW-0472">Membrane</keyword>
<evidence type="ECO:0008006" key="4">
    <source>
        <dbReference type="Google" id="ProtNLM"/>
    </source>
</evidence>
<feature type="transmembrane region" description="Helical" evidence="1">
    <location>
        <begin position="12"/>
        <end position="44"/>
    </location>
</feature>
<gene>
    <name evidence="2" type="ORF">DLM86_23410</name>
</gene>
<dbReference type="EMBL" id="QJVJ01000011">
    <property type="protein sequence ID" value="PYI51866.1"/>
    <property type="molecule type" value="Genomic_DNA"/>
</dbReference>
<name>A0A2V5KS96_9BACL</name>
<dbReference type="OrthoDB" id="2111682at2"/>
<keyword evidence="1" id="KW-1133">Transmembrane helix</keyword>
<sequence>MNRFLVKLLLNGIVVVPFLLVFTEASFLEAALAAVALSVIAYVLGDQLILRRTNNTVATIADLGLAYLFFWLVADYMNWSLSATELATLVLGVGVVEVFYHMYLNASDRRTADE</sequence>
<evidence type="ECO:0000313" key="2">
    <source>
        <dbReference type="EMBL" id="PYI51866.1"/>
    </source>
</evidence>
<feature type="transmembrane region" description="Helical" evidence="1">
    <location>
        <begin position="86"/>
        <end position="104"/>
    </location>
</feature>
<dbReference type="AlphaFoldDB" id="A0A2V5KS96"/>
<dbReference type="Pfam" id="PF10710">
    <property type="entry name" value="DUF2512"/>
    <property type="match status" value="1"/>
</dbReference>
<keyword evidence="3" id="KW-1185">Reference proteome</keyword>
<organism evidence="2 3">
    <name type="scientific">Paenibacillus flagellatus</name>
    <dbReference type="NCBI Taxonomy" id="2211139"/>
    <lineage>
        <taxon>Bacteria</taxon>
        <taxon>Bacillati</taxon>
        <taxon>Bacillota</taxon>
        <taxon>Bacilli</taxon>
        <taxon>Bacillales</taxon>
        <taxon>Paenibacillaceae</taxon>
        <taxon>Paenibacillus</taxon>
    </lineage>
</organism>
<dbReference type="InterPro" id="IPR019649">
    <property type="entry name" value="DUF2512"/>
</dbReference>
<reference evidence="2 3" key="1">
    <citation type="submission" date="2018-05" db="EMBL/GenBank/DDBJ databases">
        <title>Paenibacillus flagellatus sp. nov., isolated from selenium mineral soil.</title>
        <authorList>
            <person name="Dai X."/>
        </authorList>
    </citation>
    <scope>NUCLEOTIDE SEQUENCE [LARGE SCALE GENOMIC DNA]</scope>
    <source>
        <strain evidence="2 3">DXL2</strain>
    </source>
</reference>
<proteinExistence type="predicted"/>
<dbReference type="RefSeq" id="WP_110842492.1">
    <property type="nucleotide sequence ID" value="NZ_QJVJ01000011.1"/>
</dbReference>
<protein>
    <recommendedName>
        <fullName evidence="4">DUF2512 domain-containing protein</fullName>
    </recommendedName>
</protein>
<comment type="caution">
    <text evidence="2">The sequence shown here is derived from an EMBL/GenBank/DDBJ whole genome shotgun (WGS) entry which is preliminary data.</text>
</comment>
<accession>A0A2V5KS96</accession>
<feature type="transmembrane region" description="Helical" evidence="1">
    <location>
        <begin position="56"/>
        <end position="74"/>
    </location>
</feature>
<keyword evidence="1" id="KW-0812">Transmembrane</keyword>
<dbReference type="Proteomes" id="UP000247476">
    <property type="component" value="Unassembled WGS sequence"/>
</dbReference>
<evidence type="ECO:0000313" key="3">
    <source>
        <dbReference type="Proteomes" id="UP000247476"/>
    </source>
</evidence>
<evidence type="ECO:0000256" key="1">
    <source>
        <dbReference type="SAM" id="Phobius"/>
    </source>
</evidence>